<dbReference type="Pfam" id="PF01019">
    <property type="entry name" value="G_glu_transpept"/>
    <property type="match status" value="1"/>
</dbReference>
<dbReference type="SUPFAM" id="SSF56235">
    <property type="entry name" value="N-terminal nucleophile aminohydrolases (Ntn hydrolases)"/>
    <property type="match status" value="1"/>
</dbReference>
<dbReference type="PRINTS" id="PR01210">
    <property type="entry name" value="GGTRANSPTASE"/>
</dbReference>
<dbReference type="OrthoDB" id="9781342at2"/>
<dbReference type="InterPro" id="IPR052896">
    <property type="entry name" value="GGT-like_enzyme"/>
</dbReference>
<proteinExistence type="predicted"/>
<sequence>MVTSPHHLASEAGRDVLAAGGSAIDAAIAIGATLAVVYPHFCGLGGDAIWIVSDETGKADTLSGIGQAAANISNIPAPIPLRGPMSAITSACVVDSWGTAHDFARTRWGGGPSFASLLEPAIALAEEGFPLSASQAFWLDFRRSEMGTWAGFSALYDTSHLKTESDLVRLPQLAASLRMIARDGYRSFYEGELAAKIAEGLQAAGSPLSAADLAATRTRVEPPLRLGYRGLDLLAPPPPTQGVSTLEIMALLDRIGIAEAAADNADYYHLVVEAIKQAFLSRTDIADPDFSPLDVGAWLAPERLADKAARIDRQAALPWPHRFKTGDTVFFAAVDAHGRSASVLQSIYFDWGSGVVAGDTGILWQNRGAAFSRDPASPNRLRPGARPFYTLNPGMTLKDGRPHLLYGTQGADGQPQTLATLLSRVIDHGFDPAAALAAPRFLLGRTFSDSRDSLKIEESVGEEVLNKLAQRGHEISLLEPHSPISGQAGLIRVENGIIEGAHDPRSDGVALGL</sequence>
<dbReference type="Gene3D" id="3.60.20.40">
    <property type="match status" value="1"/>
</dbReference>
<protein>
    <submittedName>
        <fullName evidence="1">Gamma-glutamyltransferase family protein</fullName>
    </submittedName>
</protein>
<dbReference type="InterPro" id="IPR043138">
    <property type="entry name" value="GGT_lsub"/>
</dbReference>
<dbReference type="RefSeq" id="WP_126012895.1">
    <property type="nucleotide sequence ID" value="NZ_CP032509.1"/>
</dbReference>
<keyword evidence="1" id="KW-0808">Transferase</keyword>
<name>A0A3Q8XRJ8_9HYPH</name>
<gene>
    <name evidence="1" type="ORF">D5400_07265</name>
</gene>
<keyword evidence="2" id="KW-1185">Reference proteome</keyword>
<dbReference type="PANTHER" id="PTHR43881">
    <property type="entry name" value="GAMMA-GLUTAMYLTRANSPEPTIDASE (AFU_ORTHOLOGUE AFUA_4G13580)"/>
    <property type="match status" value="1"/>
</dbReference>
<accession>A0A3Q8XRJ8</accession>
<reference evidence="1 2" key="1">
    <citation type="submission" date="2018-09" db="EMBL/GenBank/DDBJ databases">
        <title>Marinorhizobium profundi gen. nov., sp. nov., isolated from a deep-sea sediment sample from the New Britain Trench and proposal of Marinorhizobiaceae fam. nov. in the order Rhizobiales of the class Alphaproteobacteria.</title>
        <authorList>
            <person name="Cao J."/>
        </authorList>
    </citation>
    <scope>NUCLEOTIDE SEQUENCE [LARGE SCALE GENOMIC DNA]</scope>
    <source>
        <strain evidence="1 2">WS11</strain>
    </source>
</reference>
<dbReference type="AlphaFoldDB" id="A0A3Q8XRJ8"/>
<dbReference type="EMBL" id="CP032509">
    <property type="protein sequence ID" value="AZN73643.1"/>
    <property type="molecule type" value="Genomic_DNA"/>
</dbReference>
<evidence type="ECO:0000313" key="1">
    <source>
        <dbReference type="EMBL" id="AZN73643.1"/>
    </source>
</evidence>
<dbReference type="InterPro" id="IPR043137">
    <property type="entry name" value="GGT_ssub_C"/>
</dbReference>
<dbReference type="InterPro" id="IPR029055">
    <property type="entry name" value="Ntn_hydrolases_N"/>
</dbReference>
<evidence type="ECO:0000313" key="2">
    <source>
        <dbReference type="Proteomes" id="UP000268192"/>
    </source>
</evidence>
<dbReference type="Proteomes" id="UP000268192">
    <property type="component" value="Chromosome"/>
</dbReference>
<dbReference type="PANTHER" id="PTHR43881:SF5">
    <property type="entry name" value="GAMMA-GLUTAMYLTRANSPEPTIDASE"/>
    <property type="match status" value="1"/>
</dbReference>
<dbReference type="Gene3D" id="1.10.246.130">
    <property type="match status" value="1"/>
</dbReference>
<organism evidence="1 2">
    <name type="scientific">Georhizobium profundi</name>
    <dbReference type="NCBI Taxonomy" id="2341112"/>
    <lineage>
        <taxon>Bacteria</taxon>
        <taxon>Pseudomonadati</taxon>
        <taxon>Pseudomonadota</taxon>
        <taxon>Alphaproteobacteria</taxon>
        <taxon>Hyphomicrobiales</taxon>
        <taxon>Rhizobiaceae</taxon>
        <taxon>Georhizobium</taxon>
    </lineage>
</organism>
<dbReference type="GO" id="GO:0016740">
    <property type="term" value="F:transferase activity"/>
    <property type="evidence" value="ECO:0007669"/>
    <property type="project" value="UniProtKB-KW"/>
</dbReference>
<dbReference type="KEGG" id="abaw:D5400_07265"/>